<organism evidence="2 3">
    <name type="scientific">Acipenser ruthenus</name>
    <name type="common">Sterlet sturgeon</name>
    <dbReference type="NCBI Taxonomy" id="7906"/>
    <lineage>
        <taxon>Eukaryota</taxon>
        <taxon>Metazoa</taxon>
        <taxon>Chordata</taxon>
        <taxon>Craniata</taxon>
        <taxon>Vertebrata</taxon>
        <taxon>Euteleostomi</taxon>
        <taxon>Actinopterygii</taxon>
        <taxon>Chondrostei</taxon>
        <taxon>Acipenseriformes</taxon>
        <taxon>Acipenseridae</taxon>
        <taxon>Acipenser</taxon>
    </lineage>
</organism>
<proteinExistence type="predicted"/>
<comment type="caution">
    <text evidence="2">The sequence shown here is derived from an EMBL/GenBank/DDBJ whole genome shotgun (WGS) entry which is preliminary data.</text>
</comment>
<evidence type="ECO:0000313" key="3">
    <source>
        <dbReference type="Proteomes" id="UP000289886"/>
    </source>
</evidence>
<evidence type="ECO:0000313" key="2">
    <source>
        <dbReference type="EMBL" id="RXM96639.1"/>
    </source>
</evidence>
<keyword evidence="3" id="KW-1185">Reference proteome</keyword>
<dbReference type="AlphaFoldDB" id="A0A662YJG8"/>
<evidence type="ECO:0000256" key="1">
    <source>
        <dbReference type="SAM" id="MobiDB-lite"/>
    </source>
</evidence>
<dbReference type="Proteomes" id="UP000289886">
    <property type="component" value="Unassembled WGS sequence"/>
</dbReference>
<name>A0A662YJG8_ACIRT</name>
<feature type="region of interest" description="Disordered" evidence="1">
    <location>
        <begin position="1"/>
        <end position="63"/>
    </location>
</feature>
<dbReference type="EMBL" id="SCEB01001528">
    <property type="protein sequence ID" value="RXM96639.1"/>
    <property type="molecule type" value="Genomic_DNA"/>
</dbReference>
<reference evidence="2 3" key="1">
    <citation type="submission" date="2019-01" db="EMBL/GenBank/DDBJ databases">
        <title>Draft Genome and Complete Hox-Cluster Characterization of the Sterlet Sturgeon (Acipenser ruthenus).</title>
        <authorList>
            <person name="Wei Q."/>
        </authorList>
    </citation>
    <scope>NUCLEOTIDE SEQUENCE [LARGE SCALE GENOMIC DNA]</scope>
    <source>
        <strain evidence="2">WHYD16114868_AA</strain>
        <tissue evidence="2">Blood</tissue>
    </source>
</reference>
<accession>A0A662YJG8</accession>
<gene>
    <name evidence="2" type="ORF">EOD39_15439</name>
</gene>
<sequence length="293" mass="32466">METQVCSAPEETPEKGNRKPGNGSVKVATVQIDRLPHTWVQPRGSSPGEQDRQRDSSQQRLHRSWLARQRWKPGFTLSPSESARRKSVYLMISSPFKQNPQAWQPRTGTARGTERPGVQFDSEVLFCCIQSQDGPGMEIVDQLDQPSERMRGAQARCGQLRKARLKPLCPVAVEGPGIIHCKGIGPGRTVNTPPPPKLRGGGRCDLIGWSWVTQSKGSTTVPLSPHCREEPQHTEELEQLLQGIALFLSIQRAVGSRDCLSNDCSQQQQQHRMCCLCLWLLFPNTGTGTEGLA</sequence>
<protein>
    <submittedName>
        <fullName evidence="2">Uncharacterized protein</fullName>
    </submittedName>
</protein>